<sequence length="421" mass="48071">MALLRRLQAIRALNQTIGIRESSSYLLGSSRSYSNNSTDISNGLKFNSPRFSSCLYNDRNALPWTHRSTMTLHSTMAMDLSIFLNGKRSATTKVNAPPQARQMGSLKVAISSPGFIYEPYAPRDTISFWRRWFTKSGWRRTKNDIILELKNAYAIVKLRKTGYSKHKFYLEAFKLYKEINTLLANGDKTTLRKAVTEKMYSELKNEIKQRKSEWNMSKLYWELIEPAIGVDKSDLNKVFIQLTLEIKTKQKFEAYDSKGARVAGDKNKEILVREIWFHSLDICNRLYNFVTKIVSEHAFKTVKLGHPVPQNLAKTKNGAMARAVHESGHKVHSRNQEVAPVCEDVKQAKYSLKRSETFASSCYSSDEQDGKELPTVQDNDATRGSTIAVFTCAKAKPKPAKIKKNGRRDGYEEENEKEPIN</sequence>
<dbReference type="GO" id="GO:0005840">
    <property type="term" value="C:ribosome"/>
    <property type="evidence" value="ECO:0007669"/>
    <property type="project" value="UniProtKB-KW"/>
</dbReference>
<dbReference type="InterPro" id="IPR051975">
    <property type="entry name" value="mtLSU_mL45"/>
</dbReference>
<dbReference type="EMBL" id="JADGMS010000013">
    <property type="protein sequence ID" value="KAF9669996.1"/>
    <property type="molecule type" value="Genomic_DNA"/>
</dbReference>
<dbReference type="InterPro" id="IPR007379">
    <property type="entry name" value="Tim44-like_dom"/>
</dbReference>
<gene>
    <name evidence="11" type="ORF">SADUNF_Sadunf13G0022500</name>
</gene>
<organism evidence="11 12">
    <name type="scientific">Salix dunnii</name>
    <dbReference type="NCBI Taxonomy" id="1413687"/>
    <lineage>
        <taxon>Eukaryota</taxon>
        <taxon>Viridiplantae</taxon>
        <taxon>Streptophyta</taxon>
        <taxon>Embryophyta</taxon>
        <taxon>Tracheophyta</taxon>
        <taxon>Spermatophyta</taxon>
        <taxon>Magnoliopsida</taxon>
        <taxon>eudicotyledons</taxon>
        <taxon>Gunneridae</taxon>
        <taxon>Pentapetalae</taxon>
        <taxon>rosids</taxon>
        <taxon>fabids</taxon>
        <taxon>Malpighiales</taxon>
        <taxon>Salicaceae</taxon>
        <taxon>Saliceae</taxon>
        <taxon>Salix</taxon>
    </lineage>
</organism>
<dbReference type="SMART" id="SM00978">
    <property type="entry name" value="Tim44"/>
    <property type="match status" value="1"/>
</dbReference>
<evidence type="ECO:0000256" key="1">
    <source>
        <dbReference type="ARBA" id="ARBA00004173"/>
    </source>
</evidence>
<dbReference type="Proteomes" id="UP000657918">
    <property type="component" value="Unassembled WGS sequence"/>
</dbReference>
<dbReference type="Pfam" id="PF04280">
    <property type="entry name" value="Tim44"/>
    <property type="match status" value="1"/>
</dbReference>
<evidence type="ECO:0000313" key="11">
    <source>
        <dbReference type="EMBL" id="KAF9669996.1"/>
    </source>
</evidence>
<protein>
    <recommendedName>
        <fullName evidence="7">Large ribosomal subunit protein mL45</fullName>
    </recommendedName>
    <alternativeName>
        <fullName evidence="8">39S ribosomal protein L45, mitochondrial</fullName>
    </alternativeName>
</protein>
<dbReference type="InterPro" id="IPR032710">
    <property type="entry name" value="NTF2-like_dom_sf"/>
</dbReference>
<keyword evidence="2" id="KW-0809">Transit peptide</keyword>
<dbReference type="Gene3D" id="3.10.450.240">
    <property type="match status" value="1"/>
</dbReference>
<keyword evidence="4" id="KW-0496">Mitochondrion</keyword>
<feature type="region of interest" description="Disordered" evidence="9">
    <location>
        <begin position="395"/>
        <end position="421"/>
    </location>
</feature>
<feature type="domain" description="Tim44-like" evidence="10">
    <location>
        <begin position="149"/>
        <end position="298"/>
    </location>
</feature>
<evidence type="ECO:0000256" key="8">
    <source>
        <dbReference type="ARBA" id="ARBA00043031"/>
    </source>
</evidence>
<name>A0A835MQS7_9ROSI</name>
<comment type="similarity">
    <text evidence="6">Belongs to the mitochondrion-specific ribosomal protein mL45 family.</text>
</comment>
<feature type="compositionally biased region" description="Acidic residues" evidence="9">
    <location>
        <begin position="411"/>
        <end position="421"/>
    </location>
</feature>
<evidence type="ECO:0000256" key="5">
    <source>
        <dbReference type="ARBA" id="ARBA00023274"/>
    </source>
</evidence>
<evidence type="ECO:0000256" key="9">
    <source>
        <dbReference type="SAM" id="MobiDB-lite"/>
    </source>
</evidence>
<dbReference type="PANTHER" id="PTHR28554">
    <property type="entry name" value="39S RIBOSOMAL PROTEIN L45, MITOCHONDRIAL"/>
    <property type="match status" value="1"/>
</dbReference>
<evidence type="ECO:0000256" key="3">
    <source>
        <dbReference type="ARBA" id="ARBA00022980"/>
    </source>
</evidence>
<evidence type="ECO:0000259" key="10">
    <source>
        <dbReference type="SMART" id="SM00978"/>
    </source>
</evidence>
<feature type="compositionally biased region" description="Basic residues" evidence="9">
    <location>
        <begin position="395"/>
        <end position="406"/>
    </location>
</feature>
<reference evidence="11 12" key="1">
    <citation type="submission" date="2020-10" db="EMBL/GenBank/DDBJ databases">
        <title>Plant Genome Project.</title>
        <authorList>
            <person name="Zhang R.-G."/>
        </authorList>
    </citation>
    <scope>NUCLEOTIDE SEQUENCE [LARGE SCALE GENOMIC DNA]</scope>
    <source>
        <strain evidence="11">FAFU-HL-1</strain>
        <tissue evidence="11">Leaf</tissue>
    </source>
</reference>
<dbReference type="PANTHER" id="PTHR28554:SF1">
    <property type="entry name" value="LARGE RIBOSOMAL SUBUNIT PROTEIN ML45"/>
    <property type="match status" value="1"/>
</dbReference>
<dbReference type="GO" id="GO:0005739">
    <property type="term" value="C:mitochondrion"/>
    <property type="evidence" value="ECO:0007669"/>
    <property type="project" value="UniProtKB-SubCell"/>
</dbReference>
<keyword evidence="12" id="KW-1185">Reference proteome</keyword>
<proteinExistence type="inferred from homology"/>
<dbReference type="OrthoDB" id="19619at2759"/>
<dbReference type="AlphaFoldDB" id="A0A835MQS7"/>
<evidence type="ECO:0000256" key="4">
    <source>
        <dbReference type="ARBA" id="ARBA00023128"/>
    </source>
</evidence>
<keyword evidence="3" id="KW-0689">Ribosomal protein</keyword>
<comment type="subcellular location">
    <subcellularLocation>
        <location evidence="1">Mitochondrion</location>
    </subcellularLocation>
</comment>
<evidence type="ECO:0000256" key="6">
    <source>
        <dbReference type="ARBA" id="ARBA00038073"/>
    </source>
</evidence>
<accession>A0A835MQS7</accession>
<keyword evidence="5" id="KW-0687">Ribonucleoprotein</keyword>
<evidence type="ECO:0000256" key="7">
    <source>
        <dbReference type="ARBA" id="ARBA00039448"/>
    </source>
</evidence>
<dbReference type="SUPFAM" id="SSF54427">
    <property type="entry name" value="NTF2-like"/>
    <property type="match status" value="1"/>
</dbReference>
<comment type="caution">
    <text evidence="11">The sequence shown here is derived from an EMBL/GenBank/DDBJ whole genome shotgun (WGS) entry which is preliminary data.</text>
</comment>
<dbReference type="GO" id="GO:1990904">
    <property type="term" value="C:ribonucleoprotein complex"/>
    <property type="evidence" value="ECO:0007669"/>
    <property type="project" value="UniProtKB-KW"/>
</dbReference>
<evidence type="ECO:0000313" key="12">
    <source>
        <dbReference type="Proteomes" id="UP000657918"/>
    </source>
</evidence>
<evidence type="ECO:0000256" key="2">
    <source>
        <dbReference type="ARBA" id="ARBA00022946"/>
    </source>
</evidence>